<dbReference type="GO" id="GO:0006531">
    <property type="term" value="P:aspartate metabolic process"/>
    <property type="evidence" value="ECO:0007669"/>
    <property type="project" value="TreeGrafter"/>
</dbReference>
<dbReference type="Pfam" id="PF10415">
    <property type="entry name" value="FumaraseC_C"/>
    <property type="match status" value="1"/>
</dbReference>
<dbReference type="SUPFAM" id="SSF48557">
    <property type="entry name" value="L-aspartase-like"/>
    <property type="match status" value="1"/>
</dbReference>
<dbReference type="PRINTS" id="PR00149">
    <property type="entry name" value="FUMRATELYASE"/>
</dbReference>
<dbReference type="NCBIfam" id="NF008909">
    <property type="entry name" value="PRK12273.1"/>
    <property type="match status" value="1"/>
</dbReference>
<dbReference type="FunFam" id="1.20.200.10:FF:000001">
    <property type="entry name" value="Fumarate hydratase, mitochondrial"/>
    <property type="match status" value="1"/>
</dbReference>
<feature type="domain" description="Fumarase C C-terminal" evidence="4">
    <location>
        <begin position="455"/>
        <end position="501"/>
    </location>
</feature>
<evidence type="ECO:0000313" key="5">
    <source>
        <dbReference type="EMBL" id="AWT25250.1"/>
    </source>
</evidence>
<dbReference type="OrthoDB" id="9802809at2"/>
<dbReference type="Gene3D" id="1.10.275.10">
    <property type="entry name" value="Fumarase/aspartase (N-terminal domain)"/>
    <property type="match status" value="1"/>
</dbReference>
<dbReference type="FunFam" id="1.10.275.10:FF:000001">
    <property type="entry name" value="Fumarate hydratase, mitochondrial"/>
    <property type="match status" value="1"/>
</dbReference>
<dbReference type="Pfam" id="PF00206">
    <property type="entry name" value="Lyase_1"/>
    <property type="match status" value="1"/>
</dbReference>
<keyword evidence="6" id="KW-1185">Reference proteome</keyword>
<dbReference type="InterPro" id="IPR018951">
    <property type="entry name" value="Fumarase_C_C"/>
</dbReference>
<dbReference type="PANTHER" id="PTHR42696:SF2">
    <property type="entry name" value="ASPARTATE AMMONIA-LYASE"/>
    <property type="match status" value="1"/>
</dbReference>
<organism evidence="5 6">
    <name type="scientific">Corynebacterium provencense</name>
    <dbReference type="NCBI Taxonomy" id="1737425"/>
    <lineage>
        <taxon>Bacteria</taxon>
        <taxon>Bacillati</taxon>
        <taxon>Actinomycetota</taxon>
        <taxon>Actinomycetes</taxon>
        <taxon>Mycobacteriales</taxon>
        <taxon>Corynebacteriaceae</taxon>
        <taxon>Corynebacterium</taxon>
    </lineage>
</organism>
<evidence type="ECO:0000259" key="4">
    <source>
        <dbReference type="Pfam" id="PF10415"/>
    </source>
</evidence>
<dbReference type="Gene3D" id="1.20.200.10">
    <property type="entry name" value="Fumarase/aspartase (Central domain)"/>
    <property type="match status" value="1"/>
</dbReference>
<protein>
    <submittedName>
        <fullName evidence="5">Aspartate ammonia-lyase</fullName>
        <ecNumber evidence="5">4.3.1.1</ecNumber>
    </submittedName>
</protein>
<dbReference type="InterPro" id="IPR024083">
    <property type="entry name" value="Fumarase/histidase_N"/>
</dbReference>
<dbReference type="InterPro" id="IPR020557">
    <property type="entry name" value="Fumarate_lyase_CS"/>
</dbReference>
<dbReference type="InterPro" id="IPR022761">
    <property type="entry name" value="Fumarate_lyase_N"/>
</dbReference>
<dbReference type="AlphaFoldDB" id="A0A2Z3YQJ0"/>
<dbReference type="KEGG" id="cpre:Csp1_04290"/>
<accession>A0A2Z3YQJ0</accession>
<dbReference type="InterPro" id="IPR051546">
    <property type="entry name" value="Aspartate_Ammonia-Lyase"/>
</dbReference>
<evidence type="ECO:0000256" key="2">
    <source>
        <dbReference type="SAM" id="MobiDB-lite"/>
    </source>
</evidence>
<keyword evidence="1 5" id="KW-0456">Lyase</keyword>
<feature type="region of interest" description="Disordered" evidence="2">
    <location>
        <begin position="1"/>
        <end position="43"/>
    </location>
</feature>
<dbReference type="GO" id="GO:0008797">
    <property type="term" value="F:aspartate ammonia-lyase activity"/>
    <property type="evidence" value="ECO:0007669"/>
    <property type="project" value="UniProtKB-EC"/>
</dbReference>
<dbReference type="GO" id="GO:0006099">
    <property type="term" value="P:tricarboxylic acid cycle"/>
    <property type="evidence" value="ECO:0007669"/>
    <property type="project" value="InterPro"/>
</dbReference>
<proteinExistence type="predicted"/>
<evidence type="ECO:0000256" key="1">
    <source>
        <dbReference type="ARBA" id="ARBA00023239"/>
    </source>
</evidence>
<dbReference type="PROSITE" id="PS00163">
    <property type="entry name" value="FUMARATE_LYASES"/>
    <property type="match status" value="1"/>
</dbReference>
<sequence>MTVTRTAAHPATDPAVRTATHPATGPATDPATAAPETSARRGHRTERDLLGTVEVPDDRYWGVHTGRALVNFPVSATAVGDCPPLVRALAVLKEAAAVVNARHGLVEPQVRDAVVAACRKLRGGAFDDRLRELFPLSMIQGGAGTSTNMNANEVIANIALEHLGLPRGRYDVVDPHNDVNCSQSTNDVYPSAVKIALTSLVDEAVKELRLTADAWDRRAAEFSGVLKLGRTQLQDAVPMTLGREFAAFARLAREDADALLSTTAGLRTLNIGGTAIGTGLNAPEGYTAEMIAEITGLTGLEVRRAPDLVAATPDVGAFVDLSARLKRAALNTSKVCHDLRLLSSGPGSGMGDIALPAVQAGSSIMPGKVNPVIPEVVNQVAFEITGFDMTVSMAADNGQLQLNAFEPVIAHVLFQGLEHLTRALETLRVRCIDGITCDASRAERLRDRVWSSASLATALSPWIGYGRATEVAGEVARTGRSVPEVVRDSGLMTAEELSAALPELSPGRLTAGA</sequence>
<name>A0A2Z3YQJ0_9CORY</name>
<dbReference type="Proteomes" id="UP000247696">
    <property type="component" value="Chromosome"/>
</dbReference>
<dbReference type="InterPro" id="IPR000362">
    <property type="entry name" value="Fumarate_lyase_fam"/>
</dbReference>
<feature type="domain" description="Fumarate lyase N-terminal" evidence="3">
    <location>
        <begin position="51"/>
        <end position="386"/>
    </location>
</feature>
<dbReference type="EMBL" id="CP024988">
    <property type="protein sequence ID" value="AWT25250.1"/>
    <property type="molecule type" value="Genomic_DNA"/>
</dbReference>
<dbReference type="RefSeq" id="WP_110480962.1">
    <property type="nucleotide sequence ID" value="NZ_CP024988.1"/>
</dbReference>
<evidence type="ECO:0000259" key="3">
    <source>
        <dbReference type="Pfam" id="PF00206"/>
    </source>
</evidence>
<gene>
    <name evidence="5" type="primary">aspA_1</name>
    <name evidence="5" type="ORF">Csp1_04290</name>
</gene>
<dbReference type="PANTHER" id="PTHR42696">
    <property type="entry name" value="ASPARTATE AMMONIA-LYASE"/>
    <property type="match status" value="1"/>
</dbReference>
<dbReference type="Gene3D" id="1.10.40.30">
    <property type="entry name" value="Fumarase/aspartase (C-terminal domain)"/>
    <property type="match status" value="1"/>
</dbReference>
<dbReference type="GO" id="GO:0005829">
    <property type="term" value="C:cytosol"/>
    <property type="evidence" value="ECO:0007669"/>
    <property type="project" value="TreeGrafter"/>
</dbReference>
<dbReference type="InterPro" id="IPR008948">
    <property type="entry name" value="L-Aspartase-like"/>
</dbReference>
<evidence type="ECO:0000313" key="6">
    <source>
        <dbReference type="Proteomes" id="UP000247696"/>
    </source>
</evidence>
<feature type="compositionally biased region" description="Low complexity" evidence="2">
    <location>
        <begin position="18"/>
        <end position="37"/>
    </location>
</feature>
<dbReference type="STRING" id="1737425.GCA_900049755_02198"/>
<reference evidence="6" key="1">
    <citation type="submission" date="2017-11" db="EMBL/GenBank/DDBJ databases">
        <title>Otitis media/interna in a cat caused by the recently described species Corynebacterium provencense.</title>
        <authorList>
            <person name="Kittl S."/>
            <person name="Brodard I."/>
            <person name="Rychener L."/>
            <person name="Jores J."/>
            <person name="Roosje P."/>
            <person name="Gobeli Brawand S."/>
        </authorList>
    </citation>
    <scope>NUCLEOTIDE SEQUENCE [LARGE SCALE GENOMIC DNA]</scope>
    <source>
        <strain evidence="6">17KM38</strain>
    </source>
</reference>
<dbReference type="EC" id="4.3.1.1" evidence="5"/>